<name>A0ABW6H7X8_9ACTN</name>
<proteinExistence type="predicted"/>
<sequence length="63" mass="6852">MRSTLTSPLCRCHRPASFRLTPHAVPLTPGNPFDVRTLEGSHLRRLVHPGPAAELLASLATAR</sequence>
<reference evidence="1 2" key="1">
    <citation type="submission" date="2024-09" db="EMBL/GenBank/DDBJ databases">
        <title>The Natural Products Discovery Center: Release of the First 8490 Sequenced Strains for Exploring Actinobacteria Biosynthetic Diversity.</title>
        <authorList>
            <person name="Kalkreuter E."/>
            <person name="Kautsar S.A."/>
            <person name="Yang D."/>
            <person name="Bader C.D."/>
            <person name="Teijaro C.N."/>
            <person name="Fluegel L."/>
            <person name="Davis C.M."/>
            <person name="Simpson J.R."/>
            <person name="Lauterbach L."/>
            <person name="Steele A.D."/>
            <person name="Gui C."/>
            <person name="Meng S."/>
            <person name="Li G."/>
            <person name="Viehrig K."/>
            <person name="Ye F."/>
            <person name="Su P."/>
            <person name="Kiefer A.F."/>
            <person name="Nichols A."/>
            <person name="Cepeda A.J."/>
            <person name="Yan W."/>
            <person name="Fan B."/>
            <person name="Jiang Y."/>
            <person name="Adhikari A."/>
            <person name="Zheng C.-J."/>
            <person name="Schuster L."/>
            <person name="Cowan T.M."/>
            <person name="Smanski M.J."/>
            <person name="Chevrette M.G."/>
            <person name="De Carvalho L.P.S."/>
            <person name="Shen B."/>
        </authorList>
    </citation>
    <scope>NUCLEOTIDE SEQUENCE [LARGE SCALE GENOMIC DNA]</scope>
    <source>
        <strain evidence="1 2">NPDC059500</strain>
    </source>
</reference>
<gene>
    <name evidence="1" type="ORF">ACFW88_17925</name>
</gene>
<protein>
    <submittedName>
        <fullName evidence="1">Uncharacterized protein</fullName>
    </submittedName>
</protein>
<dbReference type="EMBL" id="JBHYTS010000025">
    <property type="protein sequence ID" value="MFE1752390.1"/>
    <property type="molecule type" value="Genomic_DNA"/>
</dbReference>
<dbReference type="RefSeq" id="WP_381798910.1">
    <property type="nucleotide sequence ID" value="NZ_JBHYTS010000025.1"/>
</dbReference>
<dbReference type="Proteomes" id="UP001599756">
    <property type="component" value="Unassembled WGS sequence"/>
</dbReference>
<evidence type="ECO:0000313" key="1">
    <source>
        <dbReference type="EMBL" id="MFE1752390.1"/>
    </source>
</evidence>
<keyword evidence="2" id="KW-1185">Reference proteome</keyword>
<evidence type="ECO:0000313" key="2">
    <source>
        <dbReference type="Proteomes" id="UP001599756"/>
    </source>
</evidence>
<accession>A0ABW6H7X8</accession>
<organism evidence="1 2">
    <name type="scientific">Streptomyces anandii</name>
    <dbReference type="NCBI Taxonomy" id="285454"/>
    <lineage>
        <taxon>Bacteria</taxon>
        <taxon>Bacillati</taxon>
        <taxon>Actinomycetota</taxon>
        <taxon>Actinomycetes</taxon>
        <taxon>Kitasatosporales</taxon>
        <taxon>Streptomycetaceae</taxon>
        <taxon>Streptomyces</taxon>
    </lineage>
</organism>
<comment type="caution">
    <text evidence="1">The sequence shown here is derived from an EMBL/GenBank/DDBJ whole genome shotgun (WGS) entry which is preliminary data.</text>
</comment>